<name>A0ABW9JB11_9SPHI</name>
<dbReference type="RefSeq" id="WP_138724074.1">
    <property type="nucleotide sequence ID" value="NZ_SSHJ02000008.1"/>
</dbReference>
<proteinExistence type="predicted"/>
<sequence>MIRFKIHHSWHMFLATDNLDPNRKQNVEKLNEKLLAILPSDYIHFLIIYGIGTYCNEVYVSYPDAENIPITFADYTDLWELDENYNVADLLSSTQIGSTANGDIICVTANRIGKIFVLPRHDIVISSFNSFEETIKSFVPHIAKPYFNPIFESTHEQISLIKASSLIDILLIQAAFLQKFNYDFVTHENTQPKYFIKRIGGWISFDLIYKNSISVKYQDRYVDEALSLINFLKQQVHDNEKSSKID</sequence>
<dbReference type="EMBL" id="SSHJ02000008">
    <property type="protein sequence ID" value="MFN0256988.1"/>
    <property type="molecule type" value="Genomic_DNA"/>
</dbReference>
<dbReference type="SUPFAM" id="SSF160631">
    <property type="entry name" value="SMI1/KNR4-like"/>
    <property type="match status" value="1"/>
</dbReference>
<evidence type="ECO:0000313" key="2">
    <source>
        <dbReference type="Proteomes" id="UP001517247"/>
    </source>
</evidence>
<gene>
    <name evidence="1" type="ORF">E6A44_015470</name>
</gene>
<evidence type="ECO:0000313" key="1">
    <source>
        <dbReference type="EMBL" id="MFN0256988.1"/>
    </source>
</evidence>
<accession>A0ABW9JB11</accession>
<organism evidence="1 2">
    <name type="scientific">Pedobacter ureilyticus</name>
    <dbReference type="NCBI Taxonomy" id="1393051"/>
    <lineage>
        <taxon>Bacteria</taxon>
        <taxon>Pseudomonadati</taxon>
        <taxon>Bacteroidota</taxon>
        <taxon>Sphingobacteriia</taxon>
        <taxon>Sphingobacteriales</taxon>
        <taxon>Sphingobacteriaceae</taxon>
        <taxon>Pedobacter</taxon>
    </lineage>
</organism>
<comment type="caution">
    <text evidence="1">The sequence shown here is derived from an EMBL/GenBank/DDBJ whole genome shotgun (WGS) entry which is preliminary data.</text>
</comment>
<reference evidence="1 2" key="1">
    <citation type="submission" date="2024-12" db="EMBL/GenBank/DDBJ databases">
        <authorList>
            <person name="Hu S."/>
        </authorList>
    </citation>
    <scope>NUCLEOTIDE SEQUENCE [LARGE SCALE GENOMIC DNA]</scope>
    <source>
        <strain evidence="1 2">THG-T11</strain>
    </source>
</reference>
<keyword evidence="2" id="KW-1185">Reference proteome</keyword>
<dbReference type="Gene3D" id="3.40.1580.10">
    <property type="entry name" value="SMI1/KNR4-like"/>
    <property type="match status" value="1"/>
</dbReference>
<evidence type="ECO:0008006" key="3">
    <source>
        <dbReference type="Google" id="ProtNLM"/>
    </source>
</evidence>
<dbReference type="InterPro" id="IPR037883">
    <property type="entry name" value="Knr4/Smi1-like_sf"/>
</dbReference>
<protein>
    <recommendedName>
        <fullName evidence="3">SMI1/KNR4 family protein</fullName>
    </recommendedName>
</protein>
<dbReference type="Proteomes" id="UP001517247">
    <property type="component" value="Unassembled WGS sequence"/>
</dbReference>